<name>A0A1F4UKL0_9BACT</name>
<dbReference type="EMBL" id="MEUN01000011">
    <property type="protein sequence ID" value="OGC45350.1"/>
    <property type="molecule type" value="Genomic_DNA"/>
</dbReference>
<gene>
    <name evidence="2" type="ORF">A2400_00965</name>
</gene>
<dbReference type="AlphaFoldDB" id="A0A1F4UKL0"/>
<proteinExistence type="predicted"/>
<organism evidence="2 3">
    <name type="scientific">candidate division WS6 bacterium RIFOXYB1_FULL_33_14</name>
    <dbReference type="NCBI Taxonomy" id="1817896"/>
    <lineage>
        <taxon>Bacteria</taxon>
        <taxon>Candidatus Dojkabacteria</taxon>
    </lineage>
</organism>
<reference evidence="2 3" key="1">
    <citation type="journal article" date="2016" name="Nat. Commun.">
        <title>Thousands of microbial genomes shed light on interconnected biogeochemical processes in an aquifer system.</title>
        <authorList>
            <person name="Anantharaman K."/>
            <person name="Brown C.T."/>
            <person name="Hug L.A."/>
            <person name="Sharon I."/>
            <person name="Castelle C.J."/>
            <person name="Probst A.J."/>
            <person name="Thomas B.C."/>
            <person name="Singh A."/>
            <person name="Wilkins M.J."/>
            <person name="Karaoz U."/>
            <person name="Brodie E.L."/>
            <person name="Williams K.H."/>
            <person name="Hubbard S.S."/>
            <person name="Banfield J.F."/>
        </authorList>
    </citation>
    <scope>NUCLEOTIDE SEQUENCE [LARGE SCALE GENOMIC DNA]</scope>
</reference>
<sequence>MIIETVLKIISSPVYAQLTYDDIAAANSWPPTLDQIAKTFDGIFDYIFPAGALLAVAMLIYGGYMWIISGGDPARKQQAQGVLTWSVIGLVFLFLIKAILTVVINYLYS</sequence>
<dbReference type="Pfam" id="PF18895">
    <property type="entry name" value="T4SS_pilin"/>
    <property type="match status" value="1"/>
</dbReference>
<keyword evidence="1" id="KW-0812">Transmembrane</keyword>
<dbReference type="InterPro" id="IPR043993">
    <property type="entry name" value="T4SS_pilin"/>
</dbReference>
<comment type="caution">
    <text evidence="2">The sequence shown here is derived from an EMBL/GenBank/DDBJ whole genome shotgun (WGS) entry which is preliminary data.</text>
</comment>
<evidence type="ECO:0000256" key="1">
    <source>
        <dbReference type="SAM" id="Phobius"/>
    </source>
</evidence>
<protein>
    <submittedName>
        <fullName evidence="2">Uncharacterized protein</fullName>
    </submittedName>
</protein>
<evidence type="ECO:0000313" key="2">
    <source>
        <dbReference type="EMBL" id="OGC45350.1"/>
    </source>
</evidence>
<keyword evidence="1" id="KW-0472">Membrane</keyword>
<dbReference type="Proteomes" id="UP000177434">
    <property type="component" value="Unassembled WGS sequence"/>
</dbReference>
<feature type="transmembrane region" description="Helical" evidence="1">
    <location>
        <begin position="46"/>
        <end position="67"/>
    </location>
</feature>
<evidence type="ECO:0000313" key="3">
    <source>
        <dbReference type="Proteomes" id="UP000177434"/>
    </source>
</evidence>
<keyword evidence="1" id="KW-1133">Transmembrane helix</keyword>
<accession>A0A1F4UKL0</accession>
<feature type="transmembrane region" description="Helical" evidence="1">
    <location>
        <begin position="87"/>
        <end position="108"/>
    </location>
</feature>